<evidence type="ECO:0000313" key="2">
    <source>
        <dbReference type="EMBL" id="MFD2029110.1"/>
    </source>
</evidence>
<dbReference type="SUPFAM" id="SSF50475">
    <property type="entry name" value="FMN-binding split barrel"/>
    <property type="match status" value="1"/>
</dbReference>
<name>A0ABW4VIE9_9MICO</name>
<gene>
    <name evidence="2" type="ORF">ACFSL2_26755</name>
</gene>
<dbReference type="Pfam" id="PF12900">
    <property type="entry name" value="Pyridox_ox_2"/>
    <property type="match status" value="1"/>
</dbReference>
<keyword evidence="3" id="KW-1185">Reference proteome</keyword>
<dbReference type="GO" id="GO:0016491">
    <property type="term" value="F:oxidoreductase activity"/>
    <property type="evidence" value="ECO:0007669"/>
    <property type="project" value="UniProtKB-KW"/>
</dbReference>
<organism evidence="2 3">
    <name type="scientific">Promicromonospora aerolata</name>
    <dbReference type="NCBI Taxonomy" id="195749"/>
    <lineage>
        <taxon>Bacteria</taxon>
        <taxon>Bacillati</taxon>
        <taxon>Actinomycetota</taxon>
        <taxon>Actinomycetes</taxon>
        <taxon>Micrococcales</taxon>
        <taxon>Promicromonosporaceae</taxon>
        <taxon>Promicromonospora</taxon>
    </lineage>
</organism>
<sequence>MTTQHLSPTSRTTPTRGRRNRQVDDRRRLMALLSDALVAHLGIVAGTHPVVLPTAFAVDAAGPDDGGTLYLHGSVAAGWLVPALEQDVCVTVTELDGMVLARTGFHHSMNYRSAVVIGRPRQVTDLAERAGRST</sequence>
<dbReference type="InterPro" id="IPR012349">
    <property type="entry name" value="Split_barrel_FMN-bd"/>
</dbReference>
<dbReference type="PANTHER" id="PTHR34071:SF2">
    <property type="entry name" value="FLAVIN-NUCLEOTIDE-BINDING PROTEIN"/>
    <property type="match status" value="1"/>
</dbReference>
<keyword evidence="2" id="KW-0560">Oxidoreductase</keyword>
<dbReference type="InterPro" id="IPR024747">
    <property type="entry name" value="Pyridox_Oxase-rel"/>
</dbReference>
<dbReference type="Gene3D" id="2.30.110.10">
    <property type="entry name" value="Electron Transport, Fmn-binding Protein, Chain A"/>
    <property type="match status" value="1"/>
</dbReference>
<dbReference type="Proteomes" id="UP001597338">
    <property type="component" value="Unassembled WGS sequence"/>
</dbReference>
<proteinExistence type="predicted"/>
<accession>A0ABW4VIE9</accession>
<dbReference type="EC" id="1.-.-.-" evidence="2"/>
<feature type="region of interest" description="Disordered" evidence="1">
    <location>
        <begin position="1"/>
        <end position="22"/>
    </location>
</feature>
<dbReference type="EMBL" id="JBHUHF010000002">
    <property type="protein sequence ID" value="MFD2029110.1"/>
    <property type="molecule type" value="Genomic_DNA"/>
</dbReference>
<dbReference type="PANTHER" id="PTHR34071">
    <property type="entry name" value="5-NITROIMIDAZOLE ANTIBIOTICS RESISTANCE PROTEIN, NIMA-FAMILY-RELATED PROTEIN-RELATED"/>
    <property type="match status" value="1"/>
</dbReference>
<reference evidence="3" key="1">
    <citation type="journal article" date="2019" name="Int. J. Syst. Evol. Microbiol.">
        <title>The Global Catalogue of Microorganisms (GCM) 10K type strain sequencing project: providing services to taxonomists for standard genome sequencing and annotation.</title>
        <authorList>
            <consortium name="The Broad Institute Genomics Platform"/>
            <consortium name="The Broad Institute Genome Sequencing Center for Infectious Disease"/>
            <person name="Wu L."/>
            <person name="Ma J."/>
        </authorList>
    </citation>
    <scope>NUCLEOTIDE SEQUENCE [LARGE SCALE GENOMIC DNA]</scope>
    <source>
        <strain evidence="3">CCM 7043</strain>
    </source>
</reference>
<evidence type="ECO:0000256" key="1">
    <source>
        <dbReference type="SAM" id="MobiDB-lite"/>
    </source>
</evidence>
<evidence type="ECO:0000313" key="3">
    <source>
        <dbReference type="Proteomes" id="UP001597338"/>
    </source>
</evidence>
<comment type="caution">
    <text evidence="2">The sequence shown here is derived from an EMBL/GenBank/DDBJ whole genome shotgun (WGS) entry which is preliminary data.</text>
</comment>
<dbReference type="RefSeq" id="WP_377200908.1">
    <property type="nucleotide sequence ID" value="NZ_JBHUHF010000002.1"/>
</dbReference>
<protein>
    <submittedName>
        <fullName evidence="2">Pyridoxamine 5'-phosphate oxidase family protein</fullName>
        <ecNumber evidence="2">1.-.-.-</ecNumber>
    </submittedName>
</protein>